<reference evidence="2" key="1">
    <citation type="submission" date="2023-01" db="EMBL/GenBank/DDBJ databases">
        <title>The growth and conidiation of Purpureocillium lavendulum are regulated by nitrogen source and histone H3K14 acetylation.</title>
        <authorList>
            <person name="Tang P."/>
            <person name="Han J."/>
            <person name="Zhang C."/>
            <person name="Tang P."/>
            <person name="Qi F."/>
            <person name="Zhang K."/>
            <person name="Liang L."/>
        </authorList>
    </citation>
    <scope>NUCLEOTIDE SEQUENCE</scope>
    <source>
        <strain evidence="2">YMF1.00683</strain>
    </source>
</reference>
<sequence length="1176" mass="130131">MNLFVVVLWIAATVLVVLRTFDMVKKPCSDAFFSVEQGFSACVLYKVLAIAAACGILSSSAVFALDVVMFRRQLSRGKTPQSLYDDAGSEYRSDRSWIAMQSTPTPGDGAATTIRRRSPEKVEVDDEYGSLYFGQVPMLEGSKQFVKRPAPEPVATSTGLKAVGNNESEATGFILVGNNNDDMPRIPVRLAGSIPLPISPQQPAAESNLPNTLDVDLPQFWDASSISIEPPDTEEMIKFRLAGLDEQEYKNKVLRGLDGTPQPEGMPSFVNYRENGYVLEKKDKKYETHGEGTYFTAIAAAAFALDSYQSPRSNTDEVLAGLFDVLINKSWGNTDSSNVKHPIRHPTVQEIHSSGVIRQRPMSKDAFGPIVAACYYTYNSPNTSWAIREMAKGLVVKWVEYLRTHNWTLHTNYLPGEFEKGPGKKYKNLRSYQEGLEPGLMSFLGPEAFLLLPCELYALKHCAESLSVPNSIAPWVNASFAIGANIPYHIAPLIVAAAHRALRYVLEHLKYEQRFSYELIRGWKYGTLKTKLSISISEEKKTAILNAFDKAVYEAVELVFQSPDSAGTPGHPSRHDIIQKVLPFFPDELLQLPLYDILQDLLAQVLPWFQDDLLFEYVAFQISYDPRLANELAFIVLPSVAGPGVGTYFGWQVGTAPTTAPKASDSGYIFWSMLIETETRPVLNCLLRPLASSHYSALKGGGNPIGLWAALSEDQSQIDRHIQYFMFLDGGKIPPDGKQTFTYDMKPYAWAKNYAEWQTTNTDPSSSRLDYLVLRALIDKGIPPRVPLSISSLRIFVDAAEALVRNMILLAVDEFKKTGKYSVIVVDASGAVVQDLVDASRGLIRNIWRGGEQTSQTLYKLAGQVEQWRWNPGKGFSGFTRWSNDPLEALSQASDLLEHRIRDLDGALRVWKWGEGMTFQAFSKYATSGVDGAFDEAQKIIQQARDLDGRLHQWISSQGQLRSYLGWVNATAAGQVAINNCVLHVVRDVTGDLQRWEYDTRHVLKNFNHWVTSNSLGNTDPSKLLQSAVRDPGGLLIQSIFVAGALQKELHWAASSVEGIGRATDCILVEVRGLDNAIEQWTIGGGGIKKYAKWANAASNGAAGSDALVKTVEKLSDGKIIINMYKAGQRTAERVTDGLGKVLSEGGKEILNQAEKPPQKLFSWVAKRAKGIGISF</sequence>
<keyword evidence="1" id="KW-0472">Membrane</keyword>
<evidence type="ECO:0000313" key="2">
    <source>
        <dbReference type="EMBL" id="KAJ6445080.1"/>
    </source>
</evidence>
<keyword evidence="1" id="KW-1133">Transmembrane helix</keyword>
<keyword evidence="3" id="KW-1185">Reference proteome</keyword>
<keyword evidence="1" id="KW-0812">Transmembrane</keyword>
<evidence type="ECO:0000313" key="3">
    <source>
        <dbReference type="Proteomes" id="UP001163105"/>
    </source>
</evidence>
<evidence type="ECO:0000256" key="1">
    <source>
        <dbReference type="SAM" id="Phobius"/>
    </source>
</evidence>
<proteinExistence type="predicted"/>
<comment type="caution">
    <text evidence="2">The sequence shown here is derived from an EMBL/GenBank/DDBJ whole genome shotgun (WGS) entry which is preliminary data.</text>
</comment>
<dbReference type="AlphaFoldDB" id="A0AB34G4B8"/>
<feature type="transmembrane region" description="Helical" evidence="1">
    <location>
        <begin position="43"/>
        <end position="68"/>
    </location>
</feature>
<accession>A0AB34G4B8</accession>
<protein>
    <submittedName>
        <fullName evidence="2">C2 domain containing protein</fullName>
    </submittedName>
</protein>
<dbReference type="EMBL" id="JAQHRD010000002">
    <property type="protein sequence ID" value="KAJ6445080.1"/>
    <property type="molecule type" value="Genomic_DNA"/>
</dbReference>
<dbReference type="Proteomes" id="UP001163105">
    <property type="component" value="Unassembled WGS sequence"/>
</dbReference>
<organism evidence="2 3">
    <name type="scientific">Purpureocillium lavendulum</name>
    <dbReference type="NCBI Taxonomy" id="1247861"/>
    <lineage>
        <taxon>Eukaryota</taxon>
        <taxon>Fungi</taxon>
        <taxon>Dikarya</taxon>
        <taxon>Ascomycota</taxon>
        <taxon>Pezizomycotina</taxon>
        <taxon>Sordariomycetes</taxon>
        <taxon>Hypocreomycetidae</taxon>
        <taxon>Hypocreales</taxon>
        <taxon>Ophiocordycipitaceae</taxon>
        <taxon>Purpureocillium</taxon>
    </lineage>
</organism>
<gene>
    <name evidence="2" type="ORF">O9K51_03482</name>
</gene>
<name>A0AB34G4B8_9HYPO</name>